<evidence type="ECO:0000256" key="2">
    <source>
        <dbReference type="SAM" id="MobiDB-lite"/>
    </source>
</evidence>
<keyword evidence="1" id="KW-0175">Coiled coil</keyword>
<organism evidence="3 4">
    <name type="scientific">Steinernema glaseri</name>
    <dbReference type="NCBI Taxonomy" id="37863"/>
    <lineage>
        <taxon>Eukaryota</taxon>
        <taxon>Metazoa</taxon>
        <taxon>Ecdysozoa</taxon>
        <taxon>Nematoda</taxon>
        <taxon>Chromadorea</taxon>
        <taxon>Rhabditida</taxon>
        <taxon>Tylenchina</taxon>
        <taxon>Panagrolaimomorpha</taxon>
        <taxon>Strongyloidoidea</taxon>
        <taxon>Steinernematidae</taxon>
        <taxon>Steinernema</taxon>
    </lineage>
</organism>
<feature type="compositionally biased region" description="Polar residues" evidence="2">
    <location>
        <begin position="321"/>
        <end position="334"/>
    </location>
</feature>
<protein>
    <submittedName>
        <fullName evidence="4">Gag protein</fullName>
    </submittedName>
</protein>
<evidence type="ECO:0000313" key="3">
    <source>
        <dbReference type="Proteomes" id="UP000095287"/>
    </source>
</evidence>
<sequence length="340" mass="39658">MAADKLRRTVDRALKRVIEIEEEVDDWEKKNIPEEDRNIETYLARMQKYEDDIANLRKKVNDEEDITEEKIEEIMEKSEQALNLVSDMILTIEKHIDKKGHSKKKEETKPKTYEDNTPKLPTLKLPVFSGKPWNWNNFYTAFMQRIDAKPISKLDKFEYLRQSLRGEAHNTVSSYIVTEENYDIALERLKEQYGNSQLIIGEMKNKITRIHCRSDSWNDQRQALNIILALFNQLEMAGSVVNNEWLWTTIFEKFPKNTQMKLLEHAGLEGFDMTDVTKLLKTIDKLITQNITMEAITGKNSSFGYTANKHSDQKVSKDNRNFQLGTNASQQNTDKPIVGF</sequence>
<keyword evidence="3" id="KW-1185">Reference proteome</keyword>
<dbReference type="PANTHER" id="PTHR22954">
    <property type="entry name" value="RETROVIRAL PROTEASE-RELATED"/>
    <property type="match status" value="1"/>
</dbReference>
<feature type="region of interest" description="Disordered" evidence="2">
    <location>
        <begin position="319"/>
        <end position="340"/>
    </location>
</feature>
<evidence type="ECO:0000313" key="4">
    <source>
        <dbReference type="WBParaSite" id="L893_g14342.t1"/>
    </source>
</evidence>
<dbReference type="PANTHER" id="PTHR22954:SF3">
    <property type="entry name" value="PROTEIN CBG08539"/>
    <property type="match status" value="1"/>
</dbReference>
<feature type="coiled-coil region" evidence="1">
    <location>
        <begin position="3"/>
        <end position="77"/>
    </location>
</feature>
<dbReference type="Pfam" id="PF03564">
    <property type="entry name" value="DUF1759"/>
    <property type="match status" value="1"/>
</dbReference>
<dbReference type="WBParaSite" id="L893_g14342.t1">
    <property type="protein sequence ID" value="L893_g14342.t1"/>
    <property type="gene ID" value="L893_g14342"/>
</dbReference>
<dbReference type="AlphaFoldDB" id="A0A1I7YAD4"/>
<proteinExistence type="predicted"/>
<dbReference type="Proteomes" id="UP000095287">
    <property type="component" value="Unplaced"/>
</dbReference>
<dbReference type="InterPro" id="IPR005312">
    <property type="entry name" value="DUF1759"/>
</dbReference>
<reference evidence="4" key="1">
    <citation type="submission" date="2016-11" db="UniProtKB">
        <authorList>
            <consortium name="WormBaseParasite"/>
        </authorList>
    </citation>
    <scope>IDENTIFICATION</scope>
</reference>
<name>A0A1I7YAD4_9BILA</name>
<evidence type="ECO:0000256" key="1">
    <source>
        <dbReference type="SAM" id="Coils"/>
    </source>
</evidence>
<accession>A0A1I7YAD4</accession>